<feature type="binding site" evidence="7 8">
    <location>
        <position position="85"/>
    </location>
    <ligand>
        <name>S-adenosyl-L-methionine</name>
        <dbReference type="ChEBI" id="CHEBI:59789"/>
    </ligand>
</feature>
<dbReference type="InterPro" id="IPR011530">
    <property type="entry name" value="rRNA_adenine_dimethylase"/>
</dbReference>
<comment type="subcellular location">
    <subcellularLocation>
        <location evidence="7">Cytoplasm</location>
    </subcellularLocation>
</comment>
<keyword evidence="3 7" id="KW-0489">Methyltransferase</keyword>
<dbReference type="InterPro" id="IPR001737">
    <property type="entry name" value="KsgA/Erm"/>
</dbReference>
<dbReference type="GO" id="GO:0052908">
    <property type="term" value="F:16S rRNA (adenine(1518)-N(6)/adenine(1519)-N(6))-dimethyltransferase activity"/>
    <property type="evidence" value="ECO:0007669"/>
    <property type="project" value="UniProtKB-EC"/>
</dbReference>
<reference evidence="10" key="1">
    <citation type="submission" date="2021-08" db="EMBL/GenBank/DDBJ databases">
        <title>Flavobacterium sp. strain CC-SYL302.</title>
        <authorList>
            <person name="Lin S.-Y."/>
            <person name="Lee T.-H."/>
            <person name="Young C.-C."/>
        </authorList>
    </citation>
    <scope>NUCLEOTIDE SEQUENCE</scope>
    <source>
        <strain evidence="10">CC-SYL302</strain>
    </source>
</reference>
<dbReference type="Gene3D" id="1.10.8.100">
    <property type="entry name" value="Ribosomal RNA adenine dimethylase-like, domain 2"/>
    <property type="match status" value="1"/>
</dbReference>
<evidence type="ECO:0000256" key="8">
    <source>
        <dbReference type="PROSITE-ProRule" id="PRU01026"/>
    </source>
</evidence>
<dbReference type="PROSITE" id="PS51689">
    <property type="entry name" value="SAM_RNA_A_N6_MT"/>
    <property type="match status" value="1"/>
</dbReference>
<dbReference type="InterPro" id="IPR029063">
    <property type="entry name" value="SAM-dependent_MTases_sf"/>
</dbReference>
<feature type="binding site" evidence="7 8">
    <location>
        <position position="40"/>
    </location>
    <ligand>
        <name>S-adenosyl-L-methionine</name>
        <dbReference type="ChEBI" id="CHEBI:59789"/>
    </ligand>
</feature>
<dbReference type="InterPro" id="IPR020598">
    <property type="entry name" value="rRNA_Ade_methylase_Trfase_N"/>
</dbReference>
<dbReference type="SMART" id="SM00650">
    <property type="entry name" value="rADc"/>
    <property type="match status" value="1"/>
</dbReference>
<proteinExistence type="inferred from homology"/>
<evidence type="ECO:0000259" key="9">
    <source>
        <dbReference type="SMART" id="SM00650"/>
    </source>
</evidence>
<dbReference type="PANTHER" id="PTHR11727">
    <property type="entry name" value="DIMETHYLADENOSINE TRANSFERASE"/>
    <property type="match status" value="1"/>
</dbReference>
<keyword evidence="6 7" id="KW-0694">RNA-binding</keyword>
<dbReference type="Pfam" id="PF00398">
    <property type="entry name" value="RrnaAD"/>
    <property type="match status" value="1"/>
</dbReference>
<evidence type="ECO:0000256" key="4">
    <source>
        <dbReference type="ARBA" id="ARBA00022679"/>
    </source>
</evidence>
<name>A0ABY6M3X2_9FLAO</name>
<keyword evidence="1 7" id="KW-0963">Cytoplasm</keyword>
<keyword evidence="2 7" id="KW-0698">rRNA processing</keyword>
<comment type="function">
    <text evidence="7">Specifically dimethylates two adjacent adenosines (A1518 and A1519) in the loop of a conserved hairpin near the 3'-end of 16S rRNA in the 30S particle. May play a critical role in biogenesis of 30S subunits.</text>
</comment>
<evidence type="ECO:0000256" key="1">
    <source>
        <dbReference type="ARBA" id="ARBA00022490"/>
    </source>
</evidence>
<gene>
    <name evidence="7 10" type="primary">rsmA</name>
    <name evidence="7" type="synonym">ksgA</name>
    <name evidence="10" type="ORF">K5I29_11910</name>
</gene>
<dbReference type="NCBIfam" id="TIGR00755">
    <property type="entry name" value="ksgA"/>
    <property type="match status" value="1"/>
</dbReference>
<protein>
    <recommendedName>
        <fullName evidence="7">Ribosomal RNA small subunit methyltransferase A</fullName>
        <ecNumber evidence="7">2.1.1.182</ecNumber>
    </recommendedName>
    <alternativeName>
        <fullName evidence="7">16S rRNA (adenine(1518)-N(6)/adenine(1519)-N(6))-dimethyltransferase</fullName>
    </alternativeName>
    <alternativeName>
        <fullName evidence="7">16S rRNA dimethyladenosine transferase</fullName>
    </alternativeName>
    <alternativeName>
        <fullName evidence="7">16S rRNA dimethylase</fullName>
    </alternativeName>
    <alternativeName>
        <fullName evidence="7">S-adenosylmethionine-6-N', N'-adenosyl(rRNA) dimethyltransferase</fullName>
    </alternativeName>
</protein>
<dbReference type="SUPFAM" id="SSF53335">
    <property type="entry name" value="S-adenosyl-L-methionine-dependent methyltransferases"/>
    <property type="match status" value="1"/>
</dbReference>
<accession>A0ABY6M3X2</accession>
<dbReference type="Proteomes" id="UP001163328">
    <property type="component" value="Chromosome"/>
</dbReference>
<feature type="binding site" evidence="7 8">
    <location>
        <position position="105"/>
    </location>
    <ligand>
        <name>S-adenosyl-L-methionine</name>
        <dbReference type="ChEBI" id="CHEBI:59789"/>
    </ligand>
</feature>
<dbReference type="RefSeq" id="WP_264435196.1">
    <property type="nucleotide sequence ID" value="NZ_CP081495.1"/>
</dbReference>
<dbReference type="CDD" id="cd02440">
    <property type="entry name" value="AdoMet_MTases"/>
    <property type="match status" value="1"/>
</dbReference>
<feature type="binding site" evidence="7 8">
    <location>
        <position position="13"/>
    </location>
    <ligand>
        <name>S-adenosyl-L-methionine</name>
        <dbReference type="ChEBI" id="CHEBI:59789"/>
    </ligand>
</feature>
<keyword evidence="4 7" id="KW-0808">Transferase</keyword>
<dbReference type="HAMAP" id="MF_00607">
    <property type="entry name" value="16SrRNA_methyltr_A"/>
    <property type="match status" value="1"/>
</dbReference>
<feature type="binding site" evidence="7 8">
    <location>
        <position position="61"/>
    </location>
    <ligand>
        <name>S-adenosyl-L-methionine</name>
        <dbReference type="ChEBI" id="CHEBI:59789"/>
    </ligand>
</feature>
<sequence>MDKVKAKKHLGQHFLNDENIARKIADALTLEGYNKVIEIGPGMGVLTKYMLEKPTETWVIEIDTESVSYLEKHYEKLHNKILSEDFLKYDLTQVFGNEPFAIIGNFPYNISSQIVFKALEMRDQIPEFAGMFQKEVAERICEPKGSKTYGILSVLTQAFYDTEYLFTVSENVFTPPPKVKSGVMRMRRKENYKLPCNEKLFFNVVKTAFNQRRKTLRNSLKSFNLSEEFKADKFLDLRPEQVSVEQFIDLTLKIQANAI</sequence>
<dbReference type="EMBL" id="CP081495">
    <property type="protein sequence ID" value="UYW02652.1"/>
    <property type="molecule type" value="Genomic_DNA"/>
</dbReference>
<evidence type="ECO:0000256" key="5">
    <source>
        <dbReference type="ARBA" id="ARBA00022691"/>
    </source>
</evidence>
<evidence type="ECO:0000256" key="7">
    <source>
        <dbReference type="HAMAP-Rule" id="MF_00607"/>
    </source>
</evidence>
<keyword evidence="5 7" id="KW-0949">S-adenosyl-L-methionine</keyword>
<feature type="domain" description="Ribosomal RNA adenine methylase transferase N-terminal" evidence="9">
    <location>
        <begin position="20"/>
        <end position="190"/>
    </location>
</feature>
<evidence type="ECO:0000313" key="11">
    <source>
        <dbReference type="Proteomes" id="UP001163328"/>
    </source>
</evidence>
<feature type="binding site" evidence="7 8">
    <location>
        <position position="15"/>
    </location>
    <ligand>
        <name>S-adenosyl-L-methionine</name>
        <dbReference type="ChEBI" id="CHEBI:59789"/>
    </ligand>
</feature>
<dbReference type="InterPro" id="IPR023165">
    <property type="entry name" value="rRNA_Ade_diMease-like_C"/>
</dbReference>
<comment type="similarity">
    <text evidence="7">Belongs to the class I-like SAM-binding methyltransferase superfamily. rRNA adenine N(6)-methyltransferase family. RsmA subfamily.</text>
</comment>
<keyword evidence="11" id="KW-1185">Reference proteome</keyword>
<dbReference type="EC" id="2.1.1.182" evidence="7"/>
<evidence type="ECO:0000313" key="10">
    <source>
        <dbReference type="EMBL" id="UYW02652.1"/>
    </source>
</evidence>
<dbReference type="Gene3D" id="3.40.50.150">
    <property type="entry name" value="Vaccinia Virus protein VP39"/>
    <property type="match status" value="1"/>
</dbReference>
<evidence type="ECO:0000256" key="2">
    <source>
        <dbReference type="ARBA" id="ARBA00022552"/>
    </source>
</evidence>
<evidence type="ECO:0000256" key="6">
    <source>
        <dbReference type="ARBA" id="ARBA00022884"/>
    </source>
</evidence>
<evidence type="ECO:0000256" key="3">
    <source>
        <dbReference type="ARBA" id="ARBA00022603"/>
    </source>
</evidence>
<dbReference type="PANTHER" id="PTHR11727:SF7">
    <property type="entry name" value="DIMETHYLADENOSINE TRANSFERASE-RELATED"/>
    <property type="match status" value="1"/>
</dbReference>
<comment type="catalytic activity">
    <reaction evidence="7">
        <text>adenosine(1518)/adenosine(1519) in 16S rRNA + 4 S-adenosyl-L-methionine = N(6)-dimethyladenosine(1518)/N(6)-dimethyladenosine(1519) in 16S rRNA + 4 S-adenosyl-L-homocysteine + 4 H(+)</text>
        <dbReference type="Rhea" id="RHEA:19609"/>
        <dbReference type="Rhea" id="RHEA-COMP:10232"/>
        <dbReference type="Rhea" id="RHEA-COMP:10233"/>
        <dbReference type="ChEBI" id="CHEBI:15378"/>
        <dbReference type="ChEBI" id="CHEBI:57856"/>
        <dbReference type="ChEBI" id="CHEBI:59789"/>
        <dbReference type="ChEBI" id="CHEBI:74411"/>
        <dbReference type="ChEBI" id="CHEBI:74493"/>
        <dbReference type="EC" id="2.1.1.182"/>
    </reaction>
</comment>
<organism evidence="10 11">
    <name type="scientific">Flavobacterium agricola</name>
    <dbReference type="NCBI Taxonomy" id="2870839"/>
    <lineage>
        <taxon>Bacteria</taxon>
        <taxon>Pseudomonadati</taxon>
        <taxon>Bacteroidota</taxon>
        <taxon>Flavobacteriia</taxon>
        <taxon>Flavobacteriales</taxon>
        <taxon>Flavobacteriaceae</taxon>
        <taxon>Flavobacterium</taxon>
    </lineage>
</organism>